<dbReference type="GO" id="GO:0015179">
    <property type="term" value="F:L-amino acid transmembrane transporter activity"/>
    <property type="evidence" value="ECO:0007669"/>
    <property type="project" value="TreeGrafter"/>
</dbReference>
<feature type="transmembrane region" description="Helical" evidence="5">
    <location>
        <begin position="63"/>
        <end position="92"/>
    </location>
</feature>
<dbReference type="AlphaFoldDB" id="A0A5N6UN03"/>
<organism evidence="6 7">
    <name type="scientific">Aspergillus tamarii</name>
    <dbReference type="NCBI Taxonomy" id="41984"/>
    <lineage>
        <taxon>Eukaryota</taxon>
        <taxon>Fungi</taxon>
        <taxon>Dikarya</taxon>
        <taxon>Ascomycota</taxon>
        <taxon>Pezizomycotina</taxon>
        <taxon>Eurotiomycetes</taxon>
        <taxon>Eurotiomycetidae</taxon>
        <taxon>Eurotiales</taxon>
        <taxon>Aspergillaceae</taxon>
        <taxon>Aspergillus</taxon>
        <taxon>Aspergillus subgen. Circumdati</taxon>
    </lineage>
</organism>
<comment type="subcellular location">
    <subcellularLocation>
        <location evidence="1">Membrane</location>
        <topology evidence="1">Multi-pass membrane protein</topology>
    </subcellularLocation>
</comment>
<evidence type="ECO:0000256" key="1">
    <source>
        <dbReference type="ARBA" id="ARBA00004141"/>
    </source>
</evidence>
<evidence type="ECO:0000313" key="6">
    <source>
        <dbReference type="EMBL" id="KAE8160018.1"/>
    </source>
</evidence>
<feature type="transmembrane region" description="Helical" evidence="5">
    <location>
        <begin position="428"/>
        <end position="449"/>
    </location>
</feature>
<keyword evidence="7" id="KW-1185">Reference proteome</keyword>
<feature type="transmembrane region" description="Helical" evidence="5">
    <location>
        <begin position="123"/>
        <end position="150"/>
    </location>
</feature>
<accession>A0A5N6UN03</accession>
<dbReference type="PANTHER" id="PTHR11785:SF382">
    <property type="entry name" value="LOW-AFFINITY METHIONINE PERMEASE"/>
    <property type="match status" value="1"/>
</dbReference>
<name>A0A5N6UN03_ASPTM</name>
<dbReference type="OrthoDB" id="5982228at2759"/>
<evidence type="ECO:0000256" key="5">
    <source>
        <dbReference type="SAM" id="Phobius"/>
    </source>
</evidence>
<dbReference type="EMBL" id="ML738664">
    <property type="protein sequence ID" value="KAE8160018.1"/>
    <property type="molecule type" value="Genomic_DNA"/>
</dbReference>
<dbReference type="PIRSF" id="PIRSF006060">
    <property type="entry name" value="AA_transporter"/>
    <property type="match status" value="1"/>
</dbReference>
<feature type="transmembrane region" description="Helical" evidence="5">
    <location>
        <begin position="156"/>
        <end position="174"/>
    </location>
</feature>
<evidence type="ECO:0000256" key="3">
    <source>
        <dbReference type="ARBA" id="ARBA00022989"/>
    </source>
</evidence>
<protein>
    <submittedName>
        <fullName evidence="6">Amino acid/polyamine transporter I</fullName>
    </submittedName>
</protein>
<dbReference type="InterPro" id="IPR050598">
    <property type="entry name" value="AminoAcid_Transporter"/>
</dbReference>
<dbReference type="GO" id="GO:0016020">
    <property type="term" value="C:membrane"/>
    <property type="evidence" value="ECO:0007669"/>
    <property type="project" value="UniProtKB-SubCell"/>
</dbReference>
<feature type="transmembrane region" description="Helical" evidence="5">
    <location>
        <begin position="313"/>
        <end position="336"/>
    </location>
</feature>
<feature type="transmembrane region" description="Helical" evidence="5">
    <location>
        <begin position="366"/>
        <end position="386"/>
    </location>
</feature>
<dbReference type="InterPro" id="IPR002293">
    <property type="entry name" value="AA/rel_permease1"/>
</dbReference>
<proteinExistence type="predicted"/>
<keyword evidence="3 5" id="KW-1133">Transmembrane helix</keyword>
<sequence>MRSRRASGASACERQPLWARPDELEDSNNKGLNNKRHLGLFSTALLLTNRMIGAAIFSVPSSIFLSVGSVGAALLLWVVGILLTFCGFYIYLELGCLMPRTGGEKVYFETAYPRPYRLASTLYAFYVLFGFPGMASIVVADNTLLAFNIVPSEVEQRLAAIGIMALVAACLSISREWSVRIVNSSSLLKLATFLLILATAFAIVVGVLPSNVDTSANFRQPFTGSSTTVYDYTVSLFKVLESFLGWNSAGLVLGEVKNPQRTLKVAGLLAVGSVGILYLLINVSYFIVATPDDISRAGVQLVARLLGNIFGNAASRVTAAMVALSTFGSMISTAFVGTRVIRELALEGIVPAAGILSKTSKSGSPATATSVFLFGPSVVAVSFLPFGDAYAFLLDVNQYFLVMIYGAVVVALFIIRQHVPSAEYPFRVWTWVPYLFLACQVFLLLSPLVSPSGAGDTNLPFWLAPSVSFLVIGLGTMYWRLKSFVAAPAGDEPFWTRQDNPQSYGSVAAS</sequence>
<dbReference type="Proteomes" id="UP000326950">
    <property type="component" value="Unassembled WGS sequence"/>
</dbReference>
<evidence type="ECO:0000256" key="2">
    <source>
        <dbReference type="ARBA" id="ARBA00022692"/>
    </source>
</evidence>
<reference evidence="6 7" key="1">
    <citation type="submission" date="2019-04" db="EMBL/GenBank/DDBJ databases">
        <title>Friends and foes A comparative genomics study of 23 Aspergillus species from section Flavi.</title>
        <authorList>
            <consortium name="DOE Joint Genome Institute"/>
            <person name="Kjaerbolling I."/>
            <person name="Vesth T."/>
            <person name="Frisvad J.C."/>
            <person name="Nybo J.L."/>
            <person name="Theobald S."/>
            <person name="Kildgaard S."/>
            <person name="Isbrandt T."/>
            <person name="Kuo A."/>
            <person name="Sato A."/>
            <person name="Lyhne E.K."/>
            <person name="Kogle M.E."/>
            <person name="Wiebenga A."/>
            <person name="Kun R.S."/>
            <person name="Lubbers R.J."/>
            <person name="Makela M.R."/>
            <person name="Barry K."/>
            <person name="Chovatia M."/>
            <person name="Clum A."/>
            <person name="Daum C."/>
            <person name="Haridas S."/>
            <person name="He G."/>
            <person name="LaButti K."/>
            <person name="Lipzen A."/>
            <person name="Mondo S."/>
            <person name="Riley R."/>
            <person name="Salamov A."/>
            <person name="Simmons B.A."/>
            <person name="Magnuson J.K."/>
            <person name="Henrissat B."/>
            <person name="Mortensen U.H."/>
            <person name="Larsen T.O."/>
            <person name="Devries R.P."/>
            <person name="Grigoriev I.V."/>
            <person name="Machida M."/>
            <person name="Baker S.E."/>
            <person name="Andersen M.R."/>
        </authorList>
    </citation>
    <scope>NUCLEOTIDE SEQUENCE [LARGE SCALE GENOMIC DNA]</scope>
    <source>
        <strain evidence="6 7">CBS 117626</strain>
    </source>
</reference>
<feature type="transmembrane region" description="Helical" evidence="5">
    <location>
        <begin position="38"/>
        <end position="57"/>
    </location>
</feature>
<dbReference type="Pfam" id="PF13520">
    <property type="entry name" value="AA_permease_2"/>
    <property type="match status" value="1"/>
</dbReference>
<evidence type="ECO:0000256" key="4">
    <source>
        <dbReference type="ARBA" id="ARBA00023136"/>
    </source>
</evidence>
<feature type="transmembrane region" description="Helical" evidence="5">
    <location>
        <begin position="398"/>
        <end position="416"/>
    </location>
</feature>
<gene>
    <name evidence="6" type="ORF">BDV40DRAFT_314270</name>
</gene>
<evidence type="ECO:0000313" key="7">
    <source>
        <dbReference type="Proteomes" id="UP000326950"/>
    </source>
</evidence>
<dbReference type="PANTHER" id="PTHR11785">
    <property type="entry name" value="AMINO ACID TRANSPORTER"/>
    <property type="match status" value="1"/>
</dbReference>
<keyword evidence="4 5" id="KW-0472">Membrane</keyword>
<feature type="transmembrane region" description="Helical" evidence="5">
    <location>
        <begin position="229"/>
        <end position="253"/>
    </location>
</feature>
<feature type="transmembrane region" description="Helical" evidence="5">
    <location>
        <begin position="186"/>
        <end position="209"/>
    </location>
</feature>
<dbReference type="Gene3D" id="1.20.1740.10">
    <property type="entry name" value="Amino acid/polyamine transporter I"/>
    <property type="match status" value="1"/>
</dbReference>
<feature type="transmembrane region" description="Helical" evidence="5">
    <location>
        <begin position="265"/>
        <end position="288"/>
    </location>
</feature>
<feature type="transmembrane region" description="Helical" evidence="5">
    <location>
        <begin position="461"/>
        <end position="479"/>
    </location>
</feature>
<keyword evidence="2 5" id="KW-0812">Transmembrane</keyword>